<organism evidence="2 3">
    <name type="scientific">Pelovirga terrestris</name>
    <dbReference type="NCBI Taxonomy" id="2771352"/>
    <lineage>
        <taxon>Bacteria</taxon>
        <taxon>Pseudomonadati</taxon>
        <taxon>Thermodesulfobacteriota</taxon>
        <taxon>Desulfuromonadia</taxon>
        <taxon>Geobacterales</taxon>
        <taxon>Geobacteraceae</taxon>
        <taxon>Pelovirga</taxon>
    </lineage>
</organism>
<dbReference type="SMART" id="SM00960">
    <property type="entry name" value="Robl_LC7"/>
    <property type="match status" value="1"/>
</dbReference>
<reference evidence="2" key="1">
    <citation type="submission" date="2020-09" db="EMBL/GenBank/DDBJ databases">
        <title>Pelobacter alkaliphilus sp. nov., a novel anaerobic arsenate-reducing bacterium from terrestrial mud volcano.</title>
        <authorList>
            <person name="Khomyakova M.A."/>
            <person name="Merkel A.Y."/>
            <person name="Slobodkin A.I."/>
        </authorList>
    </citation>
    <scope>NUCLEOTIDE SEQUENCE</scope>
    <source>
        <strain evidence="2">M08fum</strain>
    </source>
</reference>
<evidence type="ECO:0000313" key="3">
    <source>
        <dbReference type="Proteomes" id="UP000632828"/>
    </source>
</evidence>
<comment type="caution">
    <text evidence="2">The sequence shown here is derived from an EMBL/GenBank/DDBJ whole genome shotgun (WGS) entry which is preliminary data.</text>
</comment>
<feature type="domain" description="Roadblock/LAMTOR2" evidence="1">
    <location>
        <begin position="2"/>
        <end position="94"/>
    </location>
</feature>
<dbReference type="InterPro" id="IPR004942">
    <property type="entry name" value="Roadblock/LAMTOR2_dom"/>
</dbReference>
<dbReference type="Gene3D" id="3.30.450.30">
    <property type="entry name" value="Dynein light chain 2a, cytoplasmic"/>
    <property type="match status" value="1"/>
</dbReference>
<accession>A0A8J6QTN2</accession>
<sequence>MFDVILERIVTQCPGSLGALIMGFDGIGIEEYVVENADLDLTLVGIEYSNVVKEIRNASDILKVGNLREVSIKTEQYYVIIQTLTEDYFIALVIERRGNFGKGRYLLLRESFELKQALS</sequence>
<gene>
    <name evidence="2" type="ORF">ICT70_01935</name>
</gene>
<proteinExistence type="predicted"/>
<keyword evidence="3" id="KW-1185">Reference proteome</keyword>
<name>A0A8J6QTN2_9BACT</name>
<dbReference type="SUPFAM" id="SSF103196">
    <property type="entry name" value="Roadblock/LC7 domain"/>
    <property type="match status" value="1"/>
</dbReference>
<dbReference type="EMBL" id="JACWUN010000002">
    <property type="protein sequence ID" value="MBD1399425.1"/>
    <property type="molecule type" value="Genomic_DNA"/>
</dbReference>
<dbReference type="RefSeq" id="WP_191153702.1">
    <property type="nucleotide sequence ID" value="NZ_JACWUN010000002.1"/>
</dbReference>
<dbReference type="AlphaFoldDB" id="A0A8J6QTN2"/>
<evidence type="ECO:0000259" key="1">
    <source>
        <dbReference type="SMART" id="SM00960"/>
    </source>
</evidence>
<dbReference type="Proteomes" id="UP000632828">
    <property type="component" value="Unassembled WGS sequence"/>
</dbReference>
<evidence type="ECO:0000313" key="2">
    <source>
        <dbReference type="EMBL" id="MBD1399425.1"/>
    </source>
</evidence>
<protein>
    <submittedName>
        <fullName evidence="2">Roadblock/LC7 domain-containing protein</fullName>
    </submittedName>
</protein>